<keyword evidence="3" id="KW-1185">Reference proteome</keyword>
<dbReference type="PANTHER" id="PTHR34446:SF1">
    <property type="entry name" value="SALIVARY GLAND SPECIFIC PROTEIN SAGSIN1"/>
    <property type="match status" value="1"/>
</dbReference>
<dbReference type="AlphaFoldDB" id="A0A8C6Y1J8"/>
<reference evidence="2" key="1">
    <citation type="submission" date="2025-08" db="UniProtKB">
        <authorList>
            <consortium name="Ensembl"/>
        </authorList>
    </citation>
    <scope>IDENTIFICATION</scope>
</reference>
<accession>A0A8C6Y1J8</accession>
<evidence type="ECO:0000313" key="2">
    <source>
        <dbReference type="Ensembl" id="ENSNNAP00000022971.1"/>
    </source>
</evidence>
<name>A0A8C6Y1J8_NAJNA</name>
<keyword evidence="1" id="KW-0812">Transmembrane</keyword>
<evidence type="ECO:0000256" key="1">
    <source>
        <dbReference type="SAM" id="Phobius"/>
    </source>
</evidence>
<reference evidence="2" key="2">
    <citation type="submission" date="2025-09" db="UniProtKB">
        <authorList>
            <consortium name="Ensembl"/>
        </authorList>
    </citation>
    <scope>IDENTIFICATION</scope>
</reference>
<dbReference type="Pfam" id="PF15118">
    <property type="entry name" value="DUF4560"/>
    <property type="match status" value="1"/>
</dbReference>
<keyword evidence="1" id="KW-1133">Transmembrane helix</keyword>
<sequence>MGTGLSESGLVTRRSYGIFCKGLTRTLLFFFELAWKFCVNFSYLYLVTSMLFNVRLQVMLEGGFNSGPQQGSSRYLL</sequence>
<dbReference type="Proteomes" id="UP000694559">
    <property type="component" value="Unplaced"/>
</dbReference>
<dbReference type="GeneTree" id="ENSGT00980000198850"/>
<proteinExistence type="predicted"/>
<dbReference type="OrthoDB" id="9619930at2759"/>
<organism evidence="2 3">
    <name type="scientific">Naja naja</name>
    <name type="common">Indian cobra</name>
    <dbReference type="NCBI Taxonomy" id="35670"/>
    <lineage>
        <taxon>Eukaryota</taxon>
        <taxon>Metazoa</taxon>
        <taxon>Chordata</taxon>
        <taxon>Craniata</taxon>
        <taxon>Vertebrata</taxon>
        <taxon>Euteleostomi</taxon>
        <taxon>Lepidosauria</taxon>
        <taxon>Squamata</taxon>
        <taxon>Bifurcata</taxon>
        <taxon>Unidentata</taxon>
        <taxon>Episquamata</taxon>
        <taxon>Toxicofera</taxon>
        <taxon>Serpentes</taxon>
        <taxon>Colubroidea</taxon>
        <taxon>Elapidae</taxon>
        <taxon>Elapinae</taxon>
        <taxon>Naja</taxon>
    </lineage>
</organism>
<dbReference type="PANTHER" id="PTHR34446">
    <property type="entry name" value="SMALL INTEGRAL MEMBRANE PROTEIN 10"/>
    <property type="match status" value="1"/>
</dbReference>
<dbReference type="InterPro" id="IPR029367">
    <property type="entry name" value="SMIM10"/>
</dbReference>
<keyword evidence="1" id="KW-0472">Membrane</keyword>
<dbReference type="Ensembl" id="ENSNNAT00000024077.1">
    <property type="protein sequence ID" value="ENSNNAP00000022971.1"/>
    <property type="gene ID" value="ENSNNAG00000015145.1"/>
</dbReference>
<dbReference type="OMA" id="VMFNVRL"/>
<feature type="transmembrane region" description="Helical" evidence="1">
    <location>
        <begin position="33"/>
        <end position="52"/>
    </location>
</feature>
<evidence type="ECO:0000313" key="3">
    <source>
        <dbReference type="Proteomes" id="UP000694559"/>
    </source>
</evidence>
<protein>
    <submittedName>
        <fullName evidence="2">Uncharacterized protein</fullName>
    </submittedName>
</protein>